<gene>
    <name evidence="1" type="ORF">Q4528_02325</name>
</gene>
<proteinExistence type="predicted"/>
<dbReference type="AlphaFoldDB" id="A0AAW7YNV4"/>
<accession>A0AAW7YNV4</accession>
<dbReference type="RefSeq" id="WP_201454198.1">
    <property type="nucleotide sequence ID" value="NZ_JAUOQO010000002.1"/>
</dbReference>
<organism evidence="1 2">
    <name type="scientific">Staphylococcus pasteuri_A</name>
    <dbReference type="NCBI Taxonomy" id="3062664"/>
    <lineage>
        <taxon>Bacteria</taxon>
        <taxon>Bacillati</taxon>
        <taxon>Bacillota</taxon>
        <taxon>Bacilli</taxon>
        <taxon>Bacillales</taxon>
        <taxon>Staphylococcaceae</taxon>
        <taxon>Staphylococcus</taxon>
    </lineage>
</organism>
<keyword evidence="2" id="KW-1185">Reference proteome</keyword>
<evidence type="ECO:0000313" key="2">
    <source>
        <dbReference type="Proteomes" id="UP001170310"/>
    </source>
</evidence>
<evidence type="ECO:0000313" key="1">
    <source>
        <dbReference type="EMBL" id="MDO6572983.1"/>
    </source>
</evidence>
<reference evidence="1" key="1">
    <citation type="submission" date="2023-07" db="EMBL/GenBank/DDBJ databases">
        <title>Genome content predicts the carbon catabolic preferences of heterotrophic bacteria.</title>
        <authorList>
            <person name="Gralka M."/>
        </authorList>
    </citation>
    <scope>NUCLEOTIDE SEQUENCE</scope>
    <source>
        <strain evidence="1">E2R20</strain>
    </source>
</reference>
<sequence>MDDSRLKPEDFTYEKQSEYLDTLYKELMENGWKMPEIDNTDIYQLLRIMNNKKKSKTKKVGKNESLIGAITGKDPRASS</sequence>
<dbReference type="EMBL" id="JAUOQO010000002">
    <property type="protein sequence ID" value="MDO6572983.1"/>
    <property type="molecule type" value="Genomic_DNA"/>
</dbReference>
<dbReference type="Proteomes" id="UP001170310">
    <property type="component" value="Unassembled WGS sequence"/>
</dbReference>
<comment type="caution">
    <text evidence="1">The sequence shown here is derived from an EMBL/GenBank/DDBJ whole genome shotgun (WGS) entry which is preliminary data.</text>
</comment>
<dbReference type="Pfam" id="PF03682">
    <property type="entry name" value="UPF0158"/>
    <property type="match status" value="1"/>
</dbReference>
<dbReference type="InterPro" id="IPR005361">
    <property type="entry name" value="UPF0158"/>
</dbReference>
<protein>
    <submittedName>
        <fullName evidence="1">UPF0158 family protein</fullName>
    </submittedName>
</protein>
<name>A0AAW7YNV4_9STAP</name>